<dbReference type="EMBL" id="JAMKFE010000002">
    <property type="protein sequence ID" value="MCM5678708.1"/>
    <property type="molecule type" value="Genomic_DNA"/>
</dbReference>
<evidence type="ECO:0000313" key="4">
    <source>
        <dbReference type="Proteomes" id="UP001165541"/>
    </source>
</evidence>
<reference evidence="3" key="1">
    <citation type="submission" date="2022-05" db="EMBL/GenBank/DDBJ databases">
        <title>Schlegelella sp. nov., isolated from mangrove soil.</title>
        <authorList>
            <person name="Liu Y."/>
            <person name="Ge X."/>
            <person name="Liu W."/>
        </authorList>
    </citation>
    <scope>NUCLEOTIDE SEQUENCE</scope>
    <source>
        <strain evidence="3">S2-27</strain>
    </source>
</reference>
<protein>
    <submittedName>
        <fullName evidence="3">DUF2726 domain-containing protein</fullName>
    </submittedName>
</protein>
<evidence type="ECO:0000256" key="1">
    <source>
        <dbReference type="SAM" id="MobiDB-lite"/>
    </source>
</evidence>
<feature type="compositionally biased region" description="Polar residues" evidence="1">
    <location>
        <begin position="211"/>
        <end position="223"/>
    </location>
</feature>
<sequence length="244" mass="26896">MQQIVLILLVLVAMLAAVFWWWTHRSAPVSSARQSKRGAESLDTLMAWTPQPSRILTSAERQAYLVLRRALPDHMILAQVPIARFLKVPTRHSYSEWLRRVGQLCVDLVVCDNTSQVVAVVELRAPDEEESERTLKRHARMDRVLQAAGVPLHVWRENQIPSAAAAREALTEGHPADLDQHEGAASISTRPAGAVNGAGHPGADFPIINGTREQQQEPPSSTWFDDLDSGMAPLGSSSSSDRPH</sequence>
<name>A0ABT0YLE9_9BURK</name>
<gene>
    <name evidence="3" type="ORF">M8A51_04080</name>
</gene>
<organism evidence="3 4">
    <name type="scientific">Caldimonas mangrovi</name>
    <dbReference type="NCBI Taxonomy" id="2944811"/>
    <lineage>
        <taxon>Bacteria</taxon>
        <taxon>Pseudomonadati</taxon>
        <taxon>Pseudomonadota</taxon>
        <taxon>Betaproteobacteria</taxon>
        <taxon>Burkholderiales</taxon>
        <taxon>Sphaerotilaceae</taxon>
        <taxon>Caldimonas</taxon>
    </lineage>
</organism>
<comment type="caution">
    <text evidence="3">The sequence shown here is derived from an EMBL/GenBank/DDBJ whole genome shotgun (WGS) entry which is preliminary data.</text>
</comment>
<dbReference type="Pfam" id="PF10881">
    <property type="entry name" value="DUF2726"/>
    <property type="match status" value="1"/>
</dbReference>
<evidence type="ECO:0000259" key="2">
    <source>
        <dbReference type="Pfam" id="PF10881"/>
    </source>
</evidence>
<accession>A0ABT0YLE9</accession>
<dbReference type="Proteomes" id="UP001165541">
    <property type="component" value="Unassembled WGS sequence"/>
</dbReference>
<dbReference type="RefSeq" id="WP_251776844.1">
    <property type="nucleotide sequence ID" value="NZ_JAMKFE010000002.1"/>
</dbReference>
<feature type="region of interest" description="Disordered" evidence="1">
    <location>
        <begin position="190"/>
        <end position="244"/>
    </location>
</feature>
<proteinExistence type="predicted"/>
<dbReference type="InterPro" id="IPR024402">
    <property type="entry name" value="DUF2726"/>
</dbReference>
<evidence type="ECO:0000313" key="3">
    <source>
        <dbReference type="EMBL" id="MCM5678708.1"/>
    </source>
</evidence>
<keyword evidence="4" id="KW-1185">Reference proteome</keyword>
<feature type="domain" description="DUF2726" evidence="2">
    <location>
        <begin position="54"/>
        <end position="170"/>
    </location>
</feature>